<evidence type="ECO:0000313" key="2">
    <source>
        <dbReference type="Proteomes" id="UP000242141"/>
    </source>
</evidence>
<dbReference type="Proteomes" id="UP000242141">
    <property type="component" value="Unassembled WGS sequence"/>
</dbReference>
<reference evidence="2" key="1">
    <citation type="submission" date="2015-05" db="EMBL/GenBank/DDBJ databases">
        <authorList>
            <person name="Collingro A."/>
        </authorList>
    </citation>
    <scope>NUCLEOTIDE SEQUENCE [LARGE SCALE GENOMIC DNA]</scope>
    <source>
        <strain evidence="2">Ps</strain>
    </source>
</reference>
<keyword evidence="2" id="KW-1185">Reference proteome</keyword>
<dbReference type="EMBL" id="CWGI01000001">
    <property type="protein sequence ID" value="CRX37239.1"/>
    <property type="molecule type" value="Genomic_DNA"/>
</dbReference>
<name>A0A0G7ZNM9_9MOLU</name>
<proteinExistence type="predicted"/>
<gene>
    <name evidence="1" type="ORF">HEPPS_04690</name>
</gene>
<organism evidence="1 2">
    <name type="scientific">Candidatus Hepatoplasma crinochetorum</name>
    <dbReference type="NCBI Taxonomy" id="295596"/>
    <lineage>
        <taxon>Bacteria</taxon>
        <taxon>Bacillati</taxon>
        <taxon>Mycoplasmatota</taxon>
        <taxon>Mollicutes</taxon>
        <taxon>Candidatus Hepatoplasmataceae</taxon>
        <taxon>Candidatus Hepatoplasma</taxon>
    </lineage>
</organism>
<protein>
    <recommendedName>
        <fullName evidence="3">Antitoxin SocA-like Panacea domain-containing protein</fullName>
    </recommendedName>
</protein>
<accession>A0A0G7ZNM9</accession>
<dbReference type="AlphaFoldDB" id="A0A0G7ZNM9"/>
<evidence type="ECO:0008006" key="3">
    <source>
        <dbReference type="Google" id="ProtNLM"/>
    </source>
</evidence>
<sequence length="152" mass="18779">MNDLKISINDKIIEFAKYIIWKYKEENISAIKLQKILFFIRYEEKKNKIDSKIFKDNYNFEAWVNGPVNSQTYIFFRPYFYEINDPEEYIPNNKYISEFRKYDKYIKKYVYENKWDLVKKSHKNLGWIEARRGLKKSEITLNKRKINEEKIT</sequence>
<evidence type="ECO:0000313" key="1">
    <source>
        <dbReference type="EMBL" id="CRX37239.1"/>
    </source>
</evidence>